<name>A0A0K2VAC2_LEPSM</name>
<evidence type="ECO:0000313" key="2">
    <source>
        <dbReference type="EMBL" id="CDW47429.1"/>
    </source>
</evidence>
<feature type="non-terminal residue" evidence="2">
    <location>
        <position position="1"/>
    </location>
</feature>
<sequence>SLVFSTKLYSEPQSTLYYSLISLHYLVSIKLLQLILFIHRIPLAPVKELHLVLLL</sequence>
<protein>
    <submittedName>
        <fullName evidence="2">Uncharacterized protein</fullName>
    </submittedName>
</protein>
<accession>A0A0K2VAC2</accession>
<proteinExistence type="predicted"/>
<evidence type="ECO:0000256" key="1">
    <source>
        <dbReference type="SAM" id="Phobius"/>
    </source>
</evidence>
<keyword evidence="1" id="KW-1133">Transmembrane helix</keyword>
<reference evidence="2" key="1">
    <citation type="submission" date="2014-05" db="EMBL/GenBank/DDBJ databases">
        <authorList>
            <person name="Chronopoulou M."/>
        </authorList>
    </citation>
    <scope>NUCLEOTIDE SEQUENCE</scope>
    <source>
        <tissue evidence="2">Whole organism</tissue>
    </source>
</reference>
<keyword evidence="1" id="KW-0812">Transmembrane</keyword>
<dbReference type="AlphaFoldDB" id="A0A0K2VAC2"/>
<feature type="transmembrane region" description="Helical" evidence="1">
    <location>
        <begin position="16"/>
        <end position="38"/>
    </location>
</feature>
<keyword evidence="1" id="KW-0472">Membrane</keyword>
<dbReference type="EMBL" id="HACA01030068">
    <property type="protein sequence ID" value="CDW47429.1"/>
    <property type="molecule type" value="Transcribed_RNA"/>
</dbReference>
<organism evidence="2">
    <name type="scientific">Lepeophtheirus salmonis</name>
    <name type="common">Salmon louse</name>
    <name type="synonym">Caligus salmonis</name>
    <dbReference type="NCBI Taxonomy" id="72036"/>
    <lineage>
        <taxon>Eukaryota</taxon>
        <taxon>Metazoa</taxon>
        <taxon>Ecdysozoa</taxon>
        <taxon>Arthropoda</taxon>
        <taxon>Crustacea</taxon>
        <taxon>Multicrustacea</taxon>
        <taxon>Hexanauplia</taxon>
        <taxon>Copepoda</taxon>
        <taxon>Siphonostomatoida</taxon>
        <taxon>Caligidae</taxon>
        <taxon>Lepeophtheirus</taxon>
    </lineage>
</organism>